<reference evidence="1" key="1">
    <citation type="submission" date="2019-10" db="EMBL/GenBank/DDBJ databases">
        <title>Conservation and host-specific expression of non-tandemly repeated heterogenous ribosome RNA gene in arbuscular mycorrhizal fungi.</title>
        <authorList>
            <person name="Maeda T."/>
            <person name="Kobayashi Y."/>
            <person name="Nakagawa T."/>
            <person name="Ezawa T."/>
            <person name="Yamaguchi K."/>
            <person name="Bino T."/>
            <person name="Nishimoto Y."/>
            <person name="Shigenobu S."/>
            <person name="Kawaguchi M."/>
        </authorList>
    </citation>
    <scope>NUCLEOTIDE SEQUENCE</scope>
    <source>
        <strain evidence="1">HR1</strain>
    </source>
</reference>
<dbReference type="EMBL" id="BLAL01000303">
    <property type="protein sequence ID" value="GET01990.1"/>
    <property type="molecule type" value="Genomic_DNA"/>
</dbReference>
<comment type="caution">
    <text evidence="1">The sequence shown here is derived from an EMBL/GenBank/DDBJ whole genome shotgun (WGS) entry which is preliminary data.</text>
</comment>
<protein>
    <submittedName>
        <fullName evidence="1">Uncharacterized protein</fullName>
    </submittedName>
</protein>
<accession>A0A8H3R6R4</accession>
<dbReference type="AlphaFoldDB" id="A0A8H3R6R4"/>
<dbReference type="OrthoDB" id="2379098at2759"/>
<sequence length="147" mass="17471">MKFEISSQFSHALINFNNDDSSIKKKIYHYDEIYLPNENKNKCKLVWSNNAYLKQKKRRLYLTKTSKKLTYFDKYGLSGSFIRVANRTVNILMLINKQTTLVDFDKVLDDMKNEYDNQLNINGRVKSLKIELKEKQKKLSVSEFNKK</sequence>
<evidence type="ECO:0000313" key="2">
    <source>
        <dbReference type="Proteomes" id="UP000615446"/>
    </source>
</evidence>
<organism evidence="1 2">
    <name type="scientific">Rhizophagus clarus</name>
    <dbReference type="NCBI Taxonomy" id="94130"/>
    <lineage>
        <taxon>Eukaryota</taxon>
        <taxon>Fungi</taxon>
        <taxon>Fungi incertae sedis</taxon>
        <taxon>Mucoromycota</taxon>
        <taxon>Glomeromycotina</taxon>
        <taxon>Glomeromycetes</taxon>
        <taxon>Glomerales</taxon>
        <taxon>Glomeraceae</taxon>
        <taxon>Rhizophagus</taxon>
    </lineage>
</organism>
<proteinExistence type="predicted"/>
<gene>
    <name evidence="1" type="ORF">RCL2_002837100</name>
</gene>
<name>A0A8H3R6R4_9GLOM</name>
<evidence type="ECO:0000313" key="1">
    <source>
        <dbReference type="EMBL" id="GET01990.1"/>
    </source>
</evidence>
<dbReference type="Proteomes" id="UP000615446">
    <property type="component" value="Unassembled WGS sequence"/>
</dbReference>